<evidence type="ECO:0000313" key="5">
    <source>
        <dbReference type="EMBL" id="GKT17166.1"/>
    </source>
</evidence>
<name>A0ABQ5JU10_9EUKA</name>
<organism evidence="5 6">
    <name type="scientific">Aduncisulcus paluster</name>
    <dbReference type="NCBI Taxonomy" id="2918883"/>
    <lineage>
        <taxon>Eukaryota</taxon>
        <taxon>Metamonada</taxon>
        <taxon>Carpediemonas-like organisms</taxon>
        <taxon>Aduncisulcus</taxon>
    </lineage>
</organism>
<keyword evidence="4" id="KW-0324">Glycolysis</keyword>
<gene>
    <name evidence="5" type="ORF">ADUPG1_011051</name>
</gene>
<evidence type="ECO:0000256" key="4">
    <source>
        <dbReference type="RuleBase" id="RU363013"/>
    </source>
</evidence>
<dbReference type="PROSITE" id="PS00171">
    <property type="entry name" value="TIM_1"/>
    <property type="match status" value="1"/>
</dbReference>
<dbReference type="InterPro" id="IPR000652">
    <property type="entry name" value="Triosephosphate_isomerase"/>
</dbReference>
<evidence type="ECO:0000256" key="1">
    <source>
        <dbReference type="ARBA" id="ARBA00007422"/>
    </source>
</evidence>
<accession>A0ABQ5JU10</accession>
<evidence type="ECO:0000313" key="6">
    <source>
        <dbReference type="Proteomes" id="UP001057375"/>
    </source>
</evidence>
<dbReference type="InterPro" id="IPR013785">
    <property type="entry name" value="Aldolase_TIM"/>
</dbReference>
<dbReference type="HAMAP" id="MF_00147_B">
    <property type="entry name" value="TIM_B"/>
    <property type="match status" value="1"/>
</dbReference>
<comment type="similarity">
    <text evidence="1 4">Belongs to the triosephosphate isomerase family.</text>
</comment>
<comment type="subunit">
    <text evidence="2">Homodimer.</text>
</comment>
<dbReference type="InterPro" id="IPR020861">
    <property type="entry name" value="Triosephosphate_isomerase_AS"/>
</dbReference>
<dbReference type="PROSITE" id="PS51440">
    <property type="entry name" value="TIM_2"/>
    <property type="match status" value="1"/>
</dbReference>
<dbReference type="EMBL" id="BQXS01011824">
    <property type="protein sequence ID" value="GKT17166.1"/>
    <property type="molecule type" value="Genomic_DNA"/>
</dbReference>
<dbReference type="Gene3D" id="3.20.20.70">
    <property type="entry name" value="Aldolase class I"/>
    <property type="match status" value="1"/>
</dbReference>
<evidence type="ECO:0000256" key="2">
    <source>
        <dbReference type="ARBA" id="ARBA00011738"/>
    </source>
</evidence>
<comment type="caution">
    <text evidence="5">The sequence shown here is derived from an EMBL/GenBank/DDBJ whole genome shotgun (WGS) entry which is preliminary data.</text>
</comment>
<comment type="pathway">
    <text evidence="4">Carbohydrate degradation; glycolysis; D-glyceraldehyde 3-phosphate from glycerone phosphate: step 1/1.</text>
</comment>
<dbReference type="InterPro" id="IPR022896">
    <property type="entry name" value="TrioseP_Isoase_bac/euk"/>
</dbReference>
<dbReference type="InterPro" id="IPR035990">
    <property type="entry name" value="TIM_sf"/>
</dbReference>
<dbReference type="GO" id="GO:0016853">
    <property type="term" value="F:isomerase activity"/>
    <property type="evidence" value="ECO:0007669"/>
    <property type="project" value="UniProtKB-KW"/>
</dbReference>
<dbReference type="Pfam" id="PF00121">
    <property type="entry name" value="TIM"/>
    <property type="match status" value="1"/>
</dbReference>
<evidence type="ECO:0000256" key="3">
    <source>
        <dbReference type="ARBA" id="ARBA00023235"/>
    </source>
</evidence>
<keyword evidence="4" id="KW-0312">Gluconeogenesis</keyword>
<reference evidence="5" key="1">
    <citation type="submission" date="2022-03" db="EMBL/GenBank/DDBJ databases">
        <title>Draft genome sequence of Aduncisulcus paluster, a free-living microaerophilic Fornicata.</title>
        <authorList>
            <person name="Yuyama I."/>
            <person name="Kume K."/>
            <person name="Tamura T."/>
            <person name="Inagaki Y."/>
            <person name="Hashimoto T."/>
        </authorList>
    </citation>
    <scope>NUCLEOTIDE SEQUENCE</scope>
    <source>
        <strain evidence="5">NY0171</strain>
    </source>
</reference>
<dbReference type="EC" id="5.3.1.1" evidence="4"/>
<protein>
    <recommendedName>
        <fullName evidence="4">Triosephosphate isomerase</fullName>
        <ecNumber evidence="4">5.3.1.1</ecNumber>
    </recommendedName>
</protein>
<dbReference type="NCBIfam" id="TIGR00419">
    <property type="entry name" value="tim"/>
    <property type="match status" value="1"/>
</dbReference>
<dbReference type="PANTHER" id="PTHR21139">
    <property type="entry name" value="TRIOSEPHOSPHATE ISOMERASE"/>
    <property type="match status" value="1"/>
</dbReference>
<proteinExistence type="inferred from homology"/>
<keyword evidence="3 4" id="KW-0413">Isomerase</keyword>
<dbReference type="Proteomes" id="UP001057375">
    <property type="component" value="Unassembled WGS sequence"/>
</dbReference>
<keyword evidence="6" id="KW-1185">Reference proteome</keyword>
<comment type="pathway">
    <text evidence="4">Carbohydrate biosynthesis; gluconeogenesis.</text>
</comment>
<dbReference type="CDD" id="cd00311">
    <property type="entry name" value="TIM"/>
    <property type="match status" value="1"/>
</dbReference>
<comment type="catalytic activity">
    <reaction evidence="4">
        <text>D-glyceraldehyde 3-phosphate = dihydroxyacetone phosphate</text>
        <dbReference type="Rhea" id="RHEA:18585"/>
        <dbReference type="ChEBI" id="CHEBI:57642"/>
        <dbReference type="ChEBI" id="CHEBI:59776"/>
        <dbReference type="EC" id="5.3.1.1"/>
    </reaction>
</comment>
<dbReference type="PANTHER" id="PTHR21139:SF2">
    <property type="entry name" value="TRIOSEPHOSPHATE ISOMERASE"/>
    <property type="match status" value="1"/>
</dbReference>
<dbReference type="SUPFAM" id="SSF51351">
    <property type="entry name" value="Triosephosphate isomerase (TIM)"/>
    <property type="match status" value="1"/>
</dbReference>
<sequence>MPRLFLGGNHKCTGTIGSLKTLLAQFAEKSIPEDIDFVVAPSMMHLPLAVEEAKAPIQISAQNCYFKKGAFTGETNIEQIKDIGLEWVILGHSERRHVFGESHELIATKTKTAIEAGLKVIYCVGETLEEKEAGKTEEVCAGQLEAIGKVLTEEQWKSVVIAVEPVYAIGTGVAATPESAQSTNAFCRKWVSEHVSAAIAKDISIAYGGSVKPSNAEELSRQPDIDGFLVGGASTSPAFLEIMEILVKVKATL</sequence>